<name>X1V163_9ZZZZ</name>
<dbReference type="EMBL" id="BARW01035876">
    <property type="protein sequence ID" value="GAJ23434.1"/>
    <property type="molecule type" value="Genomic_DNA"/>
</dbReference>
<comment type="caution">
    <text evidence="1">The sequence shown here is derived from an EMBL/GenBank/DDBJ whole genome shotgun (WGS) entry which is preliminary data.</text>
</comment>
<organism evidence="1">
    <name type="scientific">marine sediment metagenome</name>
    <dbReference type="NCBI Taxonomy" id="412755"/>
    <lineage>
        <taxon>unclassified sequences</taxon>
        <taxon>metagenomes</taxon>
        <taxon>ecological metagenomes</taxon>
    </lineage>
</organism>
<dbReference type="InterPro" id="IPR013784">
    <property type="entry name" value="Carb-bd-like_fold"/>
</dbReference>
<accession>X1V163</accession>
<feature type="non-terminal residue" evidence="1">
    <location>
        <position position="114"/>
    </location>
</feature>
<evidence type="ECO:0008006" key="2">
    <source>
        <dbReference type="Google" id="ProtNLM"/>
    </source>
</evidence>
<evidence type="ECO:0000313" key="1">
    <source>
        <dbReference type="EMBL" id="GAJ23434.1"/>
    </source>
</evidence>
<dbReference type="Pfam" id="PF13620">
    <property type="entry name" value="CarboxypepD_reg"/>
    <property type="match status" value="1"/>
</dbReference>
<dbReference type="Gene3D" id="2.60.40.1120">
    <property type="entry name" value="Carboxypeptidase-like, regulatory domain"/>
    <property type="match status" value="1"/>
</dbReference>
<dbReference type="AlphaFoldDB" id="X1V163"/>
<gene>
    <name evidence="1" type="ORF">S12H4_55852</name>
</gene>
<dbReference type="SUPFAM" id="SSF49452">
    <property type="entry name" value="Starch-binding domain-like"/>
    <property type="match status" value="1"/>
</dbReference>
<sequence length="114" mass="12175">MQDQHISSIKLAGATVEAVGPSPSKASRTAITGDDGRYIIPNLEPGNYDIYFSRAGYEDDHALITISPGKTYTLNVGLSPMAFVTVAWTYTGKVGPGTDMTDYAYRVDLKPVGG</sequence>
<reference evidence="1" key="1">
    <citation type="journal article" date="2014" name="Front. Microbiol.">
        <title>High frequency of phylogenetically diverse reductive dehalogenase-homologous genes in deep subseafloor sedimentary metagenomes.</title>
        <authorList>
            <person name="Kawai M."/>
            <person name="Futagami T."/>
            <person name="Toyoda A."/>
            <person name="Takaki Y."/>
            <person name="Nishi S."/>
            <person name="Hori S."/>
            <person name="Arai W."/>
            <person name="Tsubouchi T."/>
            <person name="Morono Y."/>
            <person name="Uchiyama I."/>
            <person name="Ito T."/>
            <person name="Fujiyama A."/>
            <person name="Inagaki F."/>
            <person name="Takami H."/>
        </authorList>
    </citation>
    <scope>NUCLEOTIDE SEQUENCE</scope>
    <source>
        <strain evidence="1">Expedition CK06-06</strain>
    </source>
</reference>
<protein>
    <recommendedName>
        <fullName evidence="2">PEGA domain-containing protein</fullName>
    </recommendedName>
</protein>
<proteinExistence type="predicted"/>
<dbReference type="GO" id="GO:0030246">
    <property type="term" value="F:carbohydrate binding"/>
    <property type="evidence" value="ECO:0007669"/>
    <property type="project" value="InterPro"/>
</dbReference>